<protein>
    <submittedName>
        <fullName evidence="3">Transglutaminase-like domain-containing protein</fullName>
    </submittedName>
</protein>
<dbReference type="Pfam" id="PF01841">
    <property type="entry name" value="Transglut_core"/>
    <property type="match status" value="1"/>
</dbReference>
<dbReference type="InterPro" id="IPR002931">
    <property type="entry name" value="Transglutaminase-like"/>
</dbReference>
<evidence type="ECO:0000259" key="2">
    <source>
        <dbReference type="Pfam" id="PF12969"/>
    </source>
</evidence>
<feature type="domain" description="DUF3857" evidence="2">
    <location>
        <begin position="69"/>
        <end position="227"/>
    </location>
</feature>
<proteinExistence type="predicted"/>
<name>A0ABS5VVJ6_9BACT</name>
<dbReference type="EMBL" id="JAHESD010000056">
    <property type="protein sequence ID" value="MBT1705463.1"/>
    <property type="molecule type" value="Genomic_DNA"/>
</dbReference>
<dbReference type="Gene3D" id="3.10.620.30">
    <property type="match status" value="1"/>
</dbReference>
<dbReference type="Pfam" id="PF12969">
    <property type="entry name" value="DUF3857"/>
    <property type="match status" value="1"/>
</dbReference>
<gene>
    <name evidence="3" type="ORF">KK060_19385</name>
</gene>
<dbReference type="Gene3D" id="2.60.40.3140">
    <property type="match status" value="1"/>
</dbReference>
<organism evidence="3 4">
    <name type="scientific">Chryseosolibacter indicus</name>
    <dbReference type="NCBI Taxonomy" id="2782351"/>
    <lineage>
        <taxon>Bacteria</taxon>
        <taxon>Pseudomonadati</taxon>
        <taxon>Bacteroidota</taxon>
        <taxon>Cytophagia</taxon>
        <taxon>Cytophagales</taxon>
        <taxon>Chryseotaleaceae</taxon>
        <taxon>Chryseosolibacter</taxon>
    </lineage>
</organism>
<accession>A0ABS5VVJ6</accession>
<comment type="caution">
    <text evidence="3">The sequence shown here is derived from an EMBL/GenBank/DDBJ whole genome shotgun (WGS) entry which is preliminary data.</text>
</comment>
<reference evidence="3 4" key="1">
    <citation type="submission" date="2021-05" db="EMBL/GenBank/DDBJ databases">
        <title>A Polyphasic approach of four new species of the genus Ohtaekwangia: Ohtaekwangia histidinii sp. nov., Ohtaekwangia cretensis sp. nov., Ohtaekwangia indiensis sp. nov., Ohtaekwangia reichenbachii sp. nov. from diverse environment.</title>
        <authorList>
            <person name="Octaviana S."/>
        </authorList>
    </citation>
    <scope>NUCLEOTIDE SEQUENCE [LARGE SCALE GENOMIC DNA]</scope>
    <source>
        <strain evidence="3 4">PWU20</strain>
    </source>
</reference>
<evidence type="ECO:0000313" key="3">
    <source>
        <dbReference type="EMBL" id="MBT1705463.1"/>
    </source>
</evidence>
<keyword evidence="4" id="KW-1185">Reference proteome</keyword>
<sequence>MKAIFTAIVLLSISLNVFPQKSPLKFGDIPMDDLNMKVYSKDTSASAVVLSDYGEAYIRINTTTSSLLFERHTRIKILKKEGLDWANVEVPLYHFGSSEEKVTNLKASTFNLENGKIVEAKMSKDGIFKDKFNRNIFLHKFTLPNVKEGSVIEYSYTINSDLLWNFPNWQFQRTIPTRHSEYWAILPEFFVFEKYMQGYVSPTTYEVKNKPMSDYQSNAHHWIIKDVHAFKEEPFMTSEEDFISRINFALSHINFPGEPVREIMGSWAKLNQILLDDEDFGGVIRGSGFLKKTVEEVTAGIDDPVKKITALHNYVKRNLEWDGHNDFFADNLKTVIEKKKGSSGDLNLLLASMVSKAGFEVEPVILSTRDHGFVRMQYPMSKQFNYVVCLVRLPENKTIFLDATDKFIPISVLPERCLNGQGLIISKTRHGWINLETKAKAKTVASAEFNLAGNGEMKGKLTFNRDGYDANKARRDYTSKGHNGYVKNFLGTKLWQIEKSDFQNVDEVENSLREVHELVLNDHASVSGDIIYVNPFITTQLESNPFKLDERMYPVNYSSVIEKVYMCKLILPESFTIDEIPQSKVITLPNNAARYLYNVTQMGNMVHITSNFQINKSLFTQDEYPFLREFYDQVVAKQNEQIVLRKKP</sequence>
<dbReference type="Proteomes" id="UP000772618">
    <property type="component" value="Unassembled WGS sequence"/>
</dbReference>
<evidence type="ECO:0000313" key="4">
    <source>
        <dbReference type="Proteomes" id="UP000772618"/>
    </source>
</evidence>
<dbReference type="InterPro" id="IPR024618">
    <property type="entry name" value="DUF3857"/>
</dbReference>
<feature type="domain" description="Transglutaminase-like" evidence="1">
    <location>
        <begin position="292"/>
        <end position="371"/>
    </location>
</feature>
<dbReference type="Gene3D" id="2.60.120.1130">
    <property type="match status" value="1"/>
</dbReference>
<evidence type="ECO:0000259" key="1">
    <source>
        <dbReference type="Pfam" id="PF01841"/>
    </source>
</evidence>
<dbReference type="RefSeq" id="WP_254155409.1">
    <property type="nucleotide sequence ID" value="NZ_JAHESD010000056.1"/>
</dbReference>